<dbReference type="InterPro" id="IPR036522">
    <property type="entry name" value="MoaC_sf"/>
</dbReference>
<dbReference type="Proteomes" id="UP001168540">
    <property type="component" value="Unassembled WGS sequence"/>
</dbReference>
<dbReference type="EMBL" id="JAUEDK010000012">
    <property type="protein sequence ID" value="MDN0075046.1"/>
    <property type="molecule type" value="Genomic_DNA"/>
</dbReference>
<name>A0ABT7XMN3_9NEIS</name>
<sequence length="41" mass="4151">MTVIPLAAYDSCKAVDLGMESGGARLLTKEGGKSGHGKGDE</sequence>
<protein>
    <submittedName>
        <fullName evidence="1">Uncharacterized protein</fullName>
    </submittedName>
</protein>
<organism evidence="1 2">
    <name type="scientific">Crenobacter oryzisoli</name>
    <dbReference type="NCBI Taxonomy" id="3056844"/>
    <lineage>
        <taxon>Bacteria</taxon>
        <taxon>Pseudomonadati</taxon>
        <taxon>Pseudomonadota</taxon>
        <taxon>Betaproteobacteria</taxon>
        <taxon>Neisseriales</taxon>
        <taxon>Neisseriaceae</taxon>
        <taxon>Crenobacter</taxon>
    </lineage>
</organism>
<comment type="caution">
    <text evidence="1">The sequence shown here is derived from an EMBL/GenBank/DDBJ whole genome shotgun (WGS) entry which is preliminary data.</text>
</comment>
<keyword evidence="2" id="KW-1185">Reference proteome</keyword>
<gene>
    <name evidence="1" type="ORF">QU481_09065</name>
</gene>
<accession>A0ABT7XMN3</accession>
<dbReference type="SUPFAM" id="SSF55040">
    <property type="entry name" value="Molybdenum cofactor biosynthesis protein C, MoaC"/>
    <property type="match status" value="1"/>
</dbReference>
<evidence type="ECO:0000313" key="1">
    <source>
        <dbReference type="EMBL" id="MDN0075046.1"/>
    </source>
</evidence>
<dbReference type="Gene3D" id="3.30.70.640">
    <property type="entry name" value="Molybdopterin cofactor biosynthesis C (MoaC) domain"/>
    <property type="match status" value="1"/>
</dbReference>
<evidence type="ECO:0000313" key="2">
    <source>
        <dbReference type="Proteomes" id="UP001168540"/>
    </source>
</evidence>
<reference evidence="1" key="1">
    <citation type="submission" date="2023-06" db="EMBL/GenBank/DDBJ databases">
        <authorList>
            <person name="Zhang S."/>
        </authorList>
    </citation>
    <scope>NUCLEOTIDE SEQUENCE</scope>
    <source>
        <strain evidence="1">SG2303</strain>
    </source>
</reference>
<proteinExistence type="predicted"/>